<dbReference type="FunFam" id="1.25.40.10:FF:000381">
    <property type="entry name" value="Pentatricopeptide repeat-containing protein"/>
    <property type="match status" value="1"/>
</dbReference>
<evidence type="ECO:0000259" key="5">
    <source>
        <dbReference type="Pfam" id="PF14432"/>
    </source>
</evidence>
<evidence type="ECO:0000256" key="1">
    <source>
        <dbReference type="ARBA" id="ARBA00006643"/>
    </source>
</evidence>
<dbReference type="Pfam" id="PF13041">
    <property type="entry name" value="PPR_2"/>
    <property type="match status" value="2"/>
</dbReference>
<dbReference type="GO" id="GO:0008270">
    <property type="term" value="F:zinc ion binding"/>
    <property type="evidence" value="ECO:0007669"/>
    <property type="project" value="InterPro"/>
</dbReference>
<dbReference type="NCBIfam" id="TIGR00756">
    <property type="entry name" value="PPR"/>
    <property type="match status" value="4"/>
</dbReference>
<dbReference type="FunFam" id="1.25.40.10:FF:000227">
    <property type="entry name" value="Pentatricopeptide repeat-containing protein At3g13880"/>
    <property type="match status" value="1"/>
</dbReference>
<feature type="compositionally biased region" description="Low complexity" evidence="4">
    <location>
        <begin position="25"/>
        <end position="35"/>
    </location>
</feature>
<gene>
    <name evidence="6" type="ORF">F8388_001971</name>
</gene>
<dbReference type="InterPro" id="IPR032867">
    <property type="entry name" value="DYW_dom"/>
</dbReference>
<dbReference type="PANTHER" id="PTHR47926:SF344">
    <property type="entry name" value="OS07G0636900 PROTEIN"/>
    <property type="match status" value="1"/>
</dbReference>
<dbReference type="GO" id="GO:0003723">
    <property type="term" value="F:RNA binding"/>
    <property type="evidence" value="ECO:0007669"/>
    <property type="project" value="InterPro"/>
</dbReference>
<sequence length="1437" mass="160907">MLERTTATSAMEAYIPTHTPEEGLTTTATKPAAPSTHDASVIKTNLAETVLPLATIGIFKFILNYKTDNDIRFSNAFLHSKHVSPLSLHQPTTTIVRTSCDIAGLPPPSAAVLRSHHTHADIVVAFMASPSLFSPLLAVRLVVLPTPDLPLLCHQPQHKGTEVAVFDAFDAQKLSKMKLWVQVHGILVFCSENDWAFTWFSRDAVAHLPYPHSDSEFTFPCLVKVLGYQPQERLCRGPGRLTGTRHSLERSEKKVRKRSVKFESHERLRRFSMLLRTSASKGSLNHGKAIHGQVIKYGMDPDSHVWISLVNVYAKCGDRVYARQVFAEMPERDVVSWTALIQGSVAEGYGIDGVLLLSEMKKDGIRPNEFTLATGLKACSLCLELDFGKQLHSESLKAGYFSDLFVGSSLVDLYTKCGAMELADSVFFCMPEQNAVSWNALLSGYAEKGDSQEVLKLFCRMRQLKNVLNNYILSAVLRGCTNGGNLRQGQVLHSLALKVGCEFDEFLGCNLVYMYSKCGLATDALKVFVRIKNPDIVACSAMITCFGQQKQWQEAAHLFRLMRCIGILGNHFSFSSILSSATDMGDLQYGESIHACVWKSAFQYDLTVSNALITMYAKIGCVQDAIRVFEAIKDCDLVSWNALLSGFHDYENCNLGPRMFRQMLVEGFKPNMYTFISILRSCSSLLDVGLGKQIHAHSIKNSLHDNVFIGTALIDMYAKTRCLKDANLAFSRLPNRDLLTWTTIITGYAQTGQAENAVSLLNQMRREGVRPNGFTLASCLNSCARIATLEHGLQLHSLAFKDGHTDDCFVTSALVDMYAKCGCIEDSETVFEGLVSRDTVSWNTMICGYSQHGQGGRGLEAFRKMLDEGTMPDETTFIGVFSACSHLGLVKEGQEHFNSMIKDFDINPTIEHYACMIGILGRAGKFTEVESLIENMKIAPQAIIWETVLGACKFHGNVEYGKRAAEKLFELIPEMDSTYILLSNIFAAKGLWDDVRNVRKLMGSQQVKKKPGSSWVEVDGQVHVFTSQDSSHPKIKEIHFELEELDKKMELVGYIPQTEYVLHKMTEKEKRKHLQHHSERLALAFALIYSPPIKAIRIFKNLRICGDCHNVMKLVSGITNREIVVRDNKLFHHFKFGSCSCKDFCNAMFHEQAQLLPWQAQDKKEKRRIQLSRKIRECWTNKSEKQKVRQGLQNQEKKLIQEIQKSAKQGKMGAVKVMEKDLVRTRHQIEKFYTLKSQLQGVSLRVQWVTSEFESNLNDIISDSLWSLRLWNPHKLMGEAKKGVTKAMGQVNRQMSLPSLQKIMQEFERQNEKMEFVSDGMADAIDDALEGDEEGEKIGKPDAQQDVNPITEPTIMQSYFNVQLVNVPSVTVATPAKAKVCQVDQQQQRGQDGGKSFLHELSRSTVSPLDTSRHCETETKHAVAGSKSGGGDSKAVD</sequence>
<dbReference type="Pfam" id="PF01535">
    <property type="entry name" value="PPR"/>
    <property type="match status" value="7"/>
</dbReference>
<dbReference type="Pfam" id="PF03357">
    <property type="entry name" value="Snf7"/>
    <property type="match status" value="2"/>
</dbReference>
<dbReference type="InterPro" id="IPR005024">
    <property type="entry name" value="Snf7_fam"/>
</dbReference>
<feature type="compositionally biased region" description="Gly residues" evidence="4">
    <location>
        <begin position="1427"/>
        <end position="1437"/>
    </location>
</feature>
<keyword evidence="2" id="KW-0677">Repeat</keyword>
<evidence type="ECO:0000256" key="3">
    <source>
        <dbReference type="PROSITE-ProRule" id="PRU00708"/>
    </source>
</evidence>
<accession>A0A7J6FL56</accession>
<dbReference type="FunFam" id="1.25.40.10:FF:000031">
    <property type="entry name" value="Pentatricopeptide repeat-containing protein mitochondrial"/>
    <property type="match status" value="1"/>
</dbReference>
<name>A0A7J6FL56_CANSA</name>
<dbReference type="Pfam" id="PF20431">
    <property type="entry name" value="E_motif"/>
    <property type="match status" value="1"/>
</dbReference>
<feature type="compositionally biased region" description="Basic and acidic residues" evidence="4">
    <location>
        <begin position="1411"/>
        <end position="1421"/>
    </location>
</feature>
<dbReference type="GO" id="GO:0007034">
    <property type="term" value="P:vacuolar transport"/>
    <property type="evidence" value="ECO:0007669"/>
    <property type="project" value="InterPro"/>
</dbReference>
<dbReference type="FunFam" id="1.25.40.10:FF:000073">
    <property type="entry name" value="Pentatricopeptide repeat-containing protein chloroplastic"/>
    <property type="match status" value="1"/>
</dbReference>
<comment type="similarity">
    <text evidence="1">Belongs to the PPR family. PCMP-H subfamily.</text>
</comment>
<reference evidence="6 7" key="1">
    <citation type="journal article" date="2020" name="bioRxiv">
        <title>Sequence and annotation of 42 cannabis genomes reveals extensive copy number variation in cannabinoid synthesis and pathogen resistance genes.</title>
        <authorList>
            <person name="Mckernan K.J."/>
            <person name="Helbert Y."/>
            <person name="Kane L.T."/>
            <person name="Ebling H."/>
            <person name="Zhang L."/>
            <person name="Liu B."/>
            <person name="Eaton Z."/>
            <person name="Mclaughlin S."/>
            <person name="Kingan S."/>
            <person name="Baybayan P."/>
            <person name="Concepcion G."/>
            <person name="Jordan M."/>
            <person name="Riva A."/>
            <person name="Barbazuk W."/>
            <person name="Harkins T."/>
        </authorList>
    </citation>
    <scope>NUCLEOTIDE SEQUENCE [LARGE SCALE GENOMIC DNA]</scope>
    <source>
        <strain evidence="7">cv. Jamaican Lion 4</strain>
        <tissue evidence="6">Leaf</tissue>
    </source>
</reference>
<dbReference type="PROSITE" id="PS51375">
    <property type="entry name" value="PPR"/>
    <property type="match status" value="6"/>
</dbReference>
<feature type="repeat" description="PPR" evidence="3">
    <location>
        <begin position="636"/>
        <end position="670"/>
    </location>
</feature>
<dbReference type="FunFam" id="1.25.40.10:FF:000351">
    <property type="entry name" value="Pentatricopeptide repeat-containing protein"/>
    <property type="match status" value="1"/>
</dbReference>
<feature type="repeat" description="PPR" evidence="3">
    <location>
        <begin position="737"/>
        <end position="771"/>
    </location>
</feature>
<evidence type="ECO:0000313" key="6">
    <source>
        <dbReference type="EMBL" id="KAF4371443.1"/>
    </source>
</evidence>
<feature type="repeat" description="PPR" evidence="3">
    <location>
        <begin position="838"/>
        <end position="872"/>
    </location>
</feature>
<dbReference type="GO" id="GO:0009451">
    <property type="term" value="P:RNA modification"/>
    <property type="evidence" value="ECO:0007669"/>
    <property type="project" value="InterPro"/>
</dbReference>
<evidence type="ECO:0000256" key="2">
    <source>
        <dbReference type="ARBA" id="ARBA00022737"/>
    </source>
</evidence>
<dbReference type="FunFam" id="1.25.40.10:FF:000366">
    <property type="entry name" value="Pentatricopeptide (PPR) repeat-containing protein"/>
    <property type="match status" value="1"/>
</dbReference>
<dbReference type="InterPro" id="IPR046960">
    <property type="entry name" value="PPR_At4g14850-like_plant"/>
</dbReference>
<dbReference type="Gene3D" id="6.10.140.1230">
    <property type="match status" value="2"/>
</dbReference>
<dbReference type="PANTHER" id="PTHR47926">
    <property type="entry name" value="PENTATRICOPEPTIDE REPEAT-CONTAINING PROTEIN"/>
    <property type="match status" value="1"/>
</dbReference>
<feature type="repeat" description="PPR" evidence="3">
    <location>
        <begin position="535"/>
        <end position="569"/>
    </location>
</feature>
<evidence type="ECO:0000313" key="7">
    <source>
        <dbReference type="Proteomes" id="UP000525078"/>
    </source>
</evidence>
<comment type="caution">
    <text evidence="6">The sequence shown here is derived from an EMBL/GenBank/DDBJ whole genome shotgun (WGS) entry which is preliminary data.</text>
</comment>
<dbReference type="InterPro" id="IPR002885">
    <property type="entry name" value="PPR_rpt"/>
</dbReference>
<dbReference type="Gene3D" id="1.25.40.10">
    <property type="entry name" value="Tetratricopeptide repeat domain"/>
    <property type="match status" value="5"/>
</dbReference>
<dbReference type="Pfam" id="PF14432">
    <property type="entry name" value="DYW_deaminase"/>
    <property type="match status" value="1"/>
</dbReference>
<feature type="repeat" description="PPR" evidence="3">
    <location>
        <begin position="434"/>
        <end position="468"/>
    </location>
</feature>
<feature type="region of interest" description="Disordered" evidence="4">
    <location>
        <begin position="1384"/>
        <end position="1437"/>
    </location>
</feature>
<dbReference type="InterPro" id="IPR046848">
    <property type="entry name" value="E_motif"/>
</dbReference>
<protein>
    <recommendedName>
        <fullName evidence="5">DYW domain-containing protein</fullName>
    </recommendedName>
</protein>
<feature type="repeat" description="PPR" evidence="3">
    <location>
        <begin position="333"/>
        <end position="367"/>
    </location>
</feature>
<proteinExistence type="inferred from homology"/>
<organism evidence="6 7">
    <name type="scientific">Cannabis sativa</name>
    <name type="common">Hemp</name>
    <name type="synonym">Marijuana</name>
    <dbReference type="NCBI Taxonomy" id="3483"/>
    <lineage>
        <taxon>Eukaryota</taxon>
        <taxon>Viridiplantae</taxon>
        <taxon>Streptophyta</taxon>
        <taxon>Embryophyta</taxon>
        <taxon>Tracheophyta</taxon>
        <taxon>Spermatophyta</taxon>
        <taxon>Magnoliopsida</taxon>
        <taxon>eudicotyledons</taxon>
        <taxon>Gunneridae</taxon>
        <taxon>Pentapetalae</taxon>
        <taxon>rosids</taxon>
        <taxon>fabids</taxon>
        <taxon>Rosales</taxon>
        <taxon>Cannabaceae</taxon>
        <taxon>Cannabis</taxon>
    </lineage>
</organism>
<dbReference type="InterPro" id="IPR011990">
    <property type="entry name" value="TPR-like_helical_dom_sf"/>
</dbReference>
<feature type="region of interest" description="Disordered" evidence="4">
    <location>
        <begin position="16"/>
        <end position="35"/>
    </location>
</feature>
<dbReference type="Proteomes" id="UP000525078">
    <property type="component" value="Unassembled WGS sequence"/>
</dbReference>
<evidence type="ECO:0000256" key="4">
    <source>
        <dbReference type="SAM" id="MobiDB-lite"/>
    </source>
</evidence>
<dbReference type="EMBL" id="JAATIP010000111">
    <property type="protein sequence ID" value="KAF4371443.1"/>
    <property type="molecule type" value="Genomic_DNA"/>
</dbReference>
<feature type="domain" description="DYW" evidence="5">
    <location>
        <begin position="1053"/>
        <end position="1144"/>
    </location>
</feature>